<dbReference type="InterPro" id="IPR013106">
    <property type="entry name" value="Ig_V-set"/>
</dbReference>
<gene>
    <name evidence="3" type="ORF">LTLLF_200425</name>
</gene>
<proteinExistence type="predicted"/>
<reference evidence="3" key="1">
    <citation type="submission" date="2020-03" db="EMBL/GenBank/DDBJ databases">
        <title>Studies in the Genomics of Life Span.</title>
        <authorList>
            <person name="Glass D."/>
        </authorList>
    </citation>
    <scope>NUCLEOTIDE SEQUENCE</scope>
    <source>
        <strain evidence="3">LTLLF</strain>
        <tissue evidence="3">Muscle</tissue>
    </source>
</reference>
<dbReference type="InterPro" id="IPR036179">
    <property type="entry name" value="Ig-like_dom_sf"/>
</dbReference>
<protein>
    <submittedName>
        <fullName evidence="3">Ig lambda chain V-VI region SUT</fullName>
    </submittedName>
</protein>
<dbReference type="SMART" id="SM00409">
    <property type="entry name" value="IG"/>
    <property type="match status" value="2"/>
</dbReference>
<dbReference type="Proteomes" id="UP000710432">
    <property type="component" value="Unassembled WGS sequence"/>
</dbReference>
<dbReference type="Pfam" id="PF07686">
    <property type="entry name" value="V-set"/>
    <property type="match status" value="2"/>
</dbReference>
<evidence type="ECO:0000256" key="1">
    <source>
        <dbReference type="SAM" id="SignalP"/>
    </source>
</evidence>
<dbReference type="InterPro" id="IPR013783">
    <property type="entry name" value="Ig-like_fold"/>
</dbReference>
<dbReference type="PROSITE" id="PS50835">
    <property type="entry name" value="IG_LIKE"/>
    <property type="match status" value="2"/>
</dbReference>
<dbReference type="SUPFAM" id="SSF48726">
    <property type="entry name" value="Immunoglobulin"/>
    <property type="match status" value="2"/>
</dbReference>
<feature type="signal peptide" evidence="1">
    <location>
        <begin position="1"/>
        <end position="19"/>
    </location>
</feature>
<feature type="domain" description="Ig-like" evidence="2">
    <location>
        <begin position="165"/>
        <end position="257"/>
    </location>
</feature>
<dbReference type="Gene3D" id="2.60.40.10">
    <property type="entry name" value="Immunoglobulins"/>
    <property type="match status" value="2"/>
</dbReference>
<dbReference type="EMBL" id="JAATJU010027340">
    <property type="protein sequence ID" value="KAH0500549.1"/>
    <property type="molecule type" value="Genomic_DNA"/>
</dbReference>
<feature type="domain" description="Ig-like" evidence="2">
    <location>
        <begin position="5"/>
        <end position="131"/>
    </location>
</feature>
<comment type="caution">
    <text evidence="3">The sequence shown here is derived from an EMBL/GenBank/DDBJ whole genome shotgun (WGS) entry which is preliminary data.</text>
</comment>
<dbReference type="PANTHER" id="PTHR23267">
    <property type="entry name" value="IMMUNOGLOBULIN LIGHT CHAIN"/>
    <property type="match status" value="1"/>
</dbReference>
<dbReference type="AlphaFoldDB" id="A0A8J6FWE0"/>
<name>A0A8J6FWE0_MICOH</name>
<sequence>MTWTPLLIIFLHQLTGSCAKFVLTQPNSVSGSLGSTVTISCKRSSGNIESKYVHWYQQHVESPPTNVIYNDDQRPSGIPDRFSGSIGSSSNSASLTITDLQIEDEADYYCQSYDDSDYKHSDENHGEVEITSQLAQSVPNPLLSTRSVEVADDCIFHHAVVGSCAQFVLTQPNSVSGSLGSTVTISCKRSSGNIESKYVHWYQQHIGSPPTNVIYNDDQRPSGIPDRFSGSIDSSSNSASLTITDLQIEDEADYYCQSYDDSDYKHSDENHGEARQKLPRAPAVKSLVKKTIVISCLLLNTGIGIAKL</sequence>
<dbReference type="SMART" id="SM00406">
    <property type="entry name" value="IGv"/>
    <property type="match status" value="2"/>
</dbReference>
<evidence type="ECO:0000259" key="2">
    <source>
        <dbReference type="PROSITE" id="PS50835"/>
    </source>
</evidence>
<dbReference type="InterPro" id="IPR007110">
    <property type="entry name" value="Ig-like_dom"/>
</dbReference>
<feature type="chain" id="PRO_5035281970" evidence="1">
    <location>
        <begin position="20"/>
        <end position="308"/>
    </location>
</feature>
<dbReference type="InterPro" id="IPR050150">
    <property type="entry name" value="IgV_Light_Chain"/>
</dbReference>
<evidence type="ECO:0000313" key="3">
    <source>
        <dbReference type="EMBL" id="KAH0500549.1"/>
    </source>
</evidence>
<accession>A0A8J6FWE0</accession>
<keyword evidence="1" id="KW-0732">Signal</keyword>
<evidence type="ECO:0000313" key="4">
    <source>
        <dbReference type="Proteomes" id="UP000710432"/>
    </source>
</evidence>
<dbReference type="InterPro" id="IPR003599">
    <property type="entry name" value="Ig_sub"/>
</dbReference>
<organism evidence="3 4">
    <name type="scientific">Microtus ochrogaster</name>
    <name type="common">Prairie vole</name>
    <dbReference type="NCBI Taxonomy" id="79684"/>
    <lineage>
        <taxon>Eukaryota</taxon>
        <taxon>Metazoa</taxon>
        <taxon>Chordata</taxon>
        <taxon>Craniata</taxon>
        <taxon>Vertebrata</taxon>
        <taxon>Euteleostomi</taxon>
        <taxon>Mammalia</taxon>
        <taxon>Eutheria</taxon>
        <taxon>Euarchontoglires</taxon>
        <taxon>Glires</taxon>
        <taxon>Rodentia</taxon>
        <taxon>Myomorpha</taxon>
        <taxon>Muroidea</taxon>
        <taxon>Cricetidae</taxon>
        <taxon>Arvicolinae</taxon>
        <taxon>Microtus</taxon>
    </lineage>
</organism>